<proteinExistence type="predicted"/>
<comment type="caution">
    <text evidence="1">The sequence shown here is derived from an EMBL/GenBank/DDBJ whole genome shotgun (WGS) entry which is preliminary data.</text>
</comment>
<dbReference type="InterPro" id="IPR018777">
    <property type="entry name" value="Replication_initiator_prot_A"/>
</dbReference>
<evidence type="ECO:0000313" key="1">
    <source>
        <dbReference type="EMBL" id="CBI11521.1"/>
    </source>
</evidence>
<name>E6QW98_9ZZZZ</name>
<gene>
    <name evidence="1" type="ORF">CARN7_2353</name>
</gene>
<dbReference type="Pfam" id="PF10134">
    <property type="entry name" value="RPA"/>
    <property type="match status" value="1"/>
</dbReference>
<reference evidence="1" key="1">
    <citation type="submission" date="2009-10" db="EMBL/GenBank/DDBJ databases">
        <title>Diversity of trophic interactions inside an arsenic-rich microbial ecosystem.</title>
        <authorList>
            <person name="Bertin P.N."/>
            <person name="Heinrich-Salmeron A."/>
            <person name="Pelletier E."/>
            <person name="Goulhen-Chollet F."/>
            <person name="Arsene-Ploetze F."/>
            <person name="Gallien S."/>
            <person name="Calteau A."/>
            <person name="Vallenet D."/>
            <person name="Casiot C."/>
            <person name="Chane-Woon-Ming B."/>
            <person name="Giloteaux L."/>
            <person name="Barakat M."/>
            <person name="Bonnefoy V."/>
            <person name="Bruneel O."/>
            <person name="Chandler M."/>
            <person name="Cleiss J."/>
            <person name="Duran R."/>
            <person name="Elbaz-Poulichet F."/>
            <person name="Fonknechten N."/>
            <person name="Lauga B."/>
            <person name="Mornico D."/>
            <person name="Ortet P."/>
            <person name="Schaeffer C."/>
            <person name="Siguier P."/>
            <person name="Alexander Thil Smith A."/>
            <person name="Van Dorsselaer A."/>
            <person name="Weissenbach J."/>
            <person name="Medigue C."/>
            <person name="Le Paslier D."/>
        </authorList>
    </citation>
    <scope>NUCLEOTIDE SEQUENCE</scope>
</reference>
<sequence length="305" mass="35338">MNLGNKIKIHSSAFKHIMMADMFFHSFTTDVDLCRSHENDEQTDDERIKEVESLIDPFISANPYCSQFALSTGDMTPRRFDYLGKYMEFRPGPTGFPTVRDFDILLYCQSWLGNASLEGRDDDISDLLEFEIEDFYEFSGRSRNSDRGEAFEQALERLHSSTMTTNTKPFGLDSKEVTQKYLKEYDLARDEQGRITTVTVRVLHRTCHLLKAEAFSLYHKDFILQSPVRRTIYMYLSINCFYECEDLTLSFAQLHKISELAAPLRKLSSVIDDLVENPLPGFVAEVNEEDETVTFVCEFRSYVEL</sequence>
<dbReference type="AlphaFoldDB" id="E6QW98"/>
<accession>E6QW98</accession>
<dbReference type="EMBL" id="CABR01000149">
    <property type="protein sequence ID" value="CBI11521.1"/>
    <property type="molecule type" value="Genomic_DNA"/>
</dbReference>
<organism evidence="1">
    <name type="scientific">mine drainage metagenome</name>
    <dbReference type="NCBI Taxonomy" id="410659"/>
    <lineage>
        <taxon>unclassified sequences</taxon>
        <taxon>metagenomes</taxon>
        <taxon>ecological metagenomes</taxon>
    </lineage>
</organism>
<protein>
    <submittedName>
        <fullName evidence="1">Uncharacterized protein</fullName>
    </submittedName>
</protein>